<feature type="transmembrane region" description="Helical" evidence="11">
    <location>
        <begin position="12"/>
        <end position="35"/>
    </location>
</feature>
<keyword evidence="8 11" id="KW-0472">Membrane</keyword>
<dbReference type="InterPro" id="IPR045584">
    <property type="entry name" value="Pilin-like"/>
</dbReference>
<keyword evidence="6 11" id="KW-0812">Transmembrane</keyword>
<evidence type="ECO:0000256" key="4">
    <source>
        <dbReference type="ARBA" id="ARBA00022481"/>
    </source>
</evidence>
<evidence type="ECO:0000256" key="8">
    <source>
        <dbReference type="ARBA" id="ARBA00023136"/>
    </source>
</evidence>
<evidence type="ECO:0000313" key="13">
    <source>
        <dbReference type="EMBL" id="UXY14223.1"/>
    </source>
</evidence>
<keyword evidence="3" id="KW-1003">Cell membrane</keyword>
<protein>
    <recommendedName>
        <fullName evidence="2">Type II secretion system protein H</fullName>
    </recommendedName>
    <alternativeName>
        <fullName evidence="10">General secretion pathway protein H</fullName>
    </alternativeName>
</protein>
<evidence type="ECO:0000256" key="3">
    <source>
        <dbReference type="ARBA" id="ARBA00022475"/>
    </source>
</evidence>
<dbReference type="InterPro" id="IPR022346">
    <property type="entry name" value="T2SS_GspH"/>
</dbReference>
<dbReference type="Pfam" id="PF07963">
    <property type="entry name" value="N_methyl"/>
    <property type="match status" value="1"/>
</dbReference>
<dbReference type="SUPFAM" id="SSF54523">
    <property type="entry name" value="Pili subunits"/>
    <property type="match status" value="1"/>
</dbReference>
<dbReference type="PROSITE" id="PS00409">
    <property type="entry name" value="PROKAR_NTER_METHYL"/>
    <property type="match status" value="1"/>
</dbReference>
<keyword evidence="14" id="KW-1185">Reference proteome</keyword>
<evidence type="ECO:0000259" key="12">
    <source>
        <dbReference type="Pfam" id="PF12019"/>
    </source>
</evidence>
<evidence type="ECO:0000256" key="9">
    <source>
        <dbReference type="ARBA" id="ARBA00025772"/>
    </source>
</evidence>
<comment type="subcellular location">
    <subcellularLocation>
        <location evidence="1">Cell inner membrane</location>
        <topology evidence="1">Single-pass membrane protein</topology>
    </subcellularLocation>
</comment>
<comment type="similarity">
    <text evidence="9">Belongs to the GSP H family.</text>
</comment>
<dbReference type="EMBL" id="CP106753">
    <property type="protein sequence ID" value="UXY14223.1"/>
    <property type="molecule type" value="Genomic_DNA"/>
</dbReference>
<feature type="domain" description="General secretion pathway GspH" evidence="12">
    <location>
        <begin position="46"/>
        <end position="156"/>
    </location>
</feature>
<evidence type="ECO:0000313" key="14">
    <source>
        <dbReference type="Proteomes" id="UP001061302"/>
    </source>
</evidence>
<evidence type="ECO:0000256" key="6">
    <source>
        <dbReference type="ARBA" id="ARBA00022692"/>
    </source>
</evidence>
<keyword evidence="7 11" id="KW-1133">Transmembrane helix</keyword>
<evidence type="ECO:0000256" key="1">
    <source>
        <dbReference type="ARBA" id="ARBA00004377"/>
    </source>
</evidence>
<evidence type="ECO:0000256" key="7">
    <source>
        <dbReference type="ARBA" id="ARBA00022989"/>
    </source>
</evidence>
<evidence type="ECO:0000256" key="10">
    <source>
        <dbReference type="ARBA" id="ARBA00030775"/>
    </source>
</evidence>
<dbReference type="Gene3D" id="3.30.700.10">
    <property type="entry name" value="Glycoprotein, Type 4 Pilin"/>
    <property type="match status" value="1"/>
</dbReference>
<evidence type="ECO:0000256" key="5">
    <source>
        <dbReference type="ARBA" id="ARBA00022519"/>
    </source>
</evidence>
<reference evidence="13" key="1">
    <citation type="submission" date="2022-10" db="EMBL/GenBank/DDBJ databases">
        <title>Chitiniphilus purpureus sp. nov., a novel chitin-degrading bacterium isolated from crawfish pond sediment.</title>
        <authorList>
            <person name="Li K."/>
        </authorList>
    </citation>
    <scope>NUCLEOTIDE SEQUENCE</scope>
    <source>
        <strain evidence="13">CD1</strain>
    </source>
</reference>
<dbReference type="RefSeq" id="WP_263123523.1">
    <property type="nucleotide sequence ID" value="NZ_CP106753.1"/>
</dbReference>
<sequence length="175" mass="18159">MVVPSYRNRGFTLVEALLVVAILGIIAAIALPSFADLMDRKRVESAAVEFKSLVSFAKSESIKRNADVFILATTTGSWVIRASSAASCSAGAACDLRSMTPTQHPKITLAISTGLDGTAFSAIRMLPAFAGGVTATQTATFGKSPYQLSVQITAAGITRICVPTGQPALGGYPTC</sequence>
<accession>A0ABY6DJ09</accession>
<gene>
    <name evidence="13" type="ORF">N8I74_12970</name>
</gene>
<dbReference type="Pfam" id="PF12019">
    <property type="entry name" value="GspH"/>
    <property type="match status" value="1"/>
</dbReference>
<keyword evidence="4" id="KW-0488">Methylation</keyword>
<keyword evidence="5" id="KW-0997">Cell inner membrane</keyword>
<dbReference type="Proteomes" id="UP001061302">
    <property type="component" value="Chromosome"/>
</dbReference>
<evidence type="ECO:0000256" key="2">
    <source>
        <dbReference type="ARBA" id="ARBA00021549"/>
    </source>
</evidence>
<dbReference type="NCBIfam" id="TIGR02532">
    <property type="entry name" value="IV_pilin_GFxxxE"/>
    <property type="match status" value="1"/>
</dbReference>
<evidence type="ECO:0000256" key="11">
    <source>
        <dbReference type="SAM" id="Phobius"/>
    </source>
</evidence>
<dbReference type="InterPro" id="IPR012902">
    <property type="entry name" value="N_methyl_site"/>
</dbReference>
<proteinExistence type="inferred from homology"/>
<name>A0ABY6DJ09_9NEIS</name>
<organism evidence="13 14">
    <name type="scientific">Chitiniphilus purpureus</name>
    <dbReference type="NCBI Taxonomy" id="2981137"/>
    <lineage>
        <taxon>Bacteria</taxon>
        <taxon>Pseudomonadati</taxon>
        <taxon>Pseudomonadota</taxon>
        <taxon>Betaproteobacteria</taxon>
        <taxon>Neisseriales</taxon>
        <taxon>Chitinibacteraceae</taxon>
        <taxon>Chitiniphilus</taxon>
    </lineage>
</organism>